<dbReference type="RefSeq" id="WP_144354056.1">
    <property type="nucleotide sequence ID" value="NZ_CBCRVV010000004.1"/>
</dbReference>
<dbReference type="Proteomes" id="UP000315648">
    <property type="component" value="Unassembled WGS sequence"/>
</dbReference>
<evidence type="ECO:0000313" key="3">
    <source>
        <dbReference type="Proteomes" id="UP000315648"/>
    </source>
</evidence>
<name>A0A556QGL5_9BACT</name>
<feature type="transmembrane region" description="Helical" evidence="1">
    <location>
        <begin position="36"/>
        <end position="58"/>
    </location>
</feature>
<sequence>MSLTLATLVTGLILLSLGALFLVSNSAIKSMFKAFPRSQIATVIFFGGGAAWFVYNVANMSTADVIGFSTPTPFVFIFGGLALAAFFYLPEFLAVRGLSVVTLVGSWPLLMSAYGRYEVPQRLLMVSALYVAILAALYLAVSPFRLRDFFDWLYRTPGRARILGGVLAAYGLLLAGVAFTY</sequence>
<keyword evidence="3" id="KW-1185">Reference proteome</keyword>
<feature type="transmembrane region" description="Helical" evidence="1">
    <location>
        <begin position="65"/>
        <end position="87"/>
    </location>
</feature>
<accession>A0A556QGL5</accession>
<feature type="transmembrane region" description="Helical" evidence="1">
    <location>
        <begin position="93"/>
        <end position="111"/>
    </location>
</feature>
<dbReference type="AlphaFoldDB" id="A0A556QGL5"/>
<keyword evidence="1" id="KW-0812">Transmembrane</keyword>
<gene>
    <name evidence="2" type="ORF">FPL22_16085</name>
</gene>
<evidence type="ECO:0000256" key="1">
    <source>
        <dbReference type="SAM" id="Phobius"/>
    </source>
</evidence>
<dbReference type="OrthoDB" id="195882at2"/>
<protein>
    <submittedName>
        <fullName evidence="2">Uncharacterized protein</fullName>
    </submittedName>
</protein>
<evidence type="ECO:0000313" key="2">
    <source>
        <dbReference type="EMBL" id="TSJ75783.1"/>
    </source>
</evidence>
<proteinExistence type="predicted"/>
<organism evidence="2 3">
    <name type="scientific">Rariglobus hedericola</name>
    <dbReference type="NCBI Taxonomy" id="2597822"/>
    <lineage>
        <taxon>Bacteria</taxon>
        <taxon>Pseudomonadati</taxon>
        <taxon>Verrucomicrobiota</taxon>
        <taxon>Opitutia</taxon>
        <taxon>Opitutales</taxon>
        <taxon>Opitutaceae</taxon>
        <taxon>Rariglobus</taxon>
    </lineage>
</organism>
<reference evidence="2 3" key="1">
    <citation type="submission" date="2019-07" db="EMBL/GenBank/DDBJ databases">
        <title>Description of 53C-WASEF.</title>
        <authorList>
            <person name="Pitt A."/>
            <person name="Hahn M.W."/>
        </authorList>
    </citation>
    <scope>NUCLEOTIDE SEQUENCE [LARGE SCALE GENOMIC DNA]</scope>
    <source>
        <strain evidence="2 3">53C-WASEF</strain>
    </source>
</reference>
<feature type="transmembrane region" description="Helical" evidence="1">
    <location>
        <begin position="161"/>
        <end position="180"/>
    </location>
</feature>
<dbReference type="EMBL" id="VMBG01000003">
    <property type="protein sequence ID" value="TSJ75783.1"/>
    <property type="molecule type" value="Genomic_DNA"/>
</dbReference>
<feature type="transmembrane region" description="Helical" evidence="1">
    <location>
        <begin position="123"/>
        <end position="141"/>
    </location>
</feature>
<keyword evidence="1" id="KW-0472">Membrane</keyword>
<keyword evidence="1" id="KW-1133">Transmembrane helix</keyword>
<comment type="caution">
    <text evidence="2">The sequence shown here is derived from an EMBL/GenBank/DDBJ whole genome shotgun (WGS) entry which is preliminary data.</text>
</comment>